<evidence type="ECO:0000259" key="2">
    <source>
        <dbReference type="Pfam" id="PF09362"/>
    </source>
</evidence>
<dbReference type="AlphaFoldDB" id="A0A5M9JZ25"/>
<dbReference type="PANTHER" id="PTHR43662:SF7">
    <property type="entry name" value="DUF1996 DOMAIN-CONTAINING PROTEIN"/>
    <property type="match status" value="1"/>
</dbReference>
<keyword evidence="4" id="KW-1185">Reference proteome</keyword>
<name>A0A5M9JZ25_MONFR</name>
<evidence type="ECO:0000313" key="3">
    <source>
        <dbReference type="EMBL" id="KAA8573389.1"/>
    </source>
</evidence>
<dbReference type="Proteomes" id="UP000322873">
    <property type="component" value="Unassembled WGS sequence"/>
</dbReference>
<organism evidence="3 4">
    <name type="scientific">Monilinia fructicola</name>
    <name type="common">Brown rot fungus</name>
    <name type="synonym">Ciboria fructicola</name>
    <dbReference type="NCBI Taxonomy" id="38448"/>
    <lineage>
        <taxon>Eukaryota</taxon>
        <taxon>Fungi</taxon>
        <taxon>Dikarya</taxon>
        <taxon>Ascomycota</taxon>
        <taxon>Pezizomycotina</taxon>
        <taxon>Leotiomycetes</taxon>
        <taxon>Helotiales</taxon>
        <taxon>Sclerotiniaceae</taxon>
        <taxon>Monilinia</taxon>
    </lineage>
</organism>
<sequence>MRGNSLIEKATILAGLASSVDAFWRLPCRGRTGVARIDPLVFLKLQVPMNKSAYWTPSLYFKNAATGKFELVEQVGGMLAYYLLYGDNIQAFPKGFSMIAGNNDLRNFSNYPVPDVDKSNWNVAPYNTQDFLRQAALGFNCLNYAATPEASLYRHFLPDKAYLDANCADGVRFELMFPSCWNKAAGVAPPDSRSHMAYPSTVMSGDCPEGFDTRLPSLFYETIWNTAAYKGVDGEFVVSNGDPTGYGYHGDFIMGWDVDFLQSAVDTCTNLSGRIEDCPLFDIQDESVWGTCSIDIPSNIKGDDVTGPMDALPGDNPIQSGPGLATSGSIPVNTGKASSTKSSSTSTKASSSKATTTSAVVPTLPYSAGSSIAATAGAYGQGGPDMEHLPQQPPATTLVTTPAPPAFFSTSYSTTTKLSYLNEEVEVDEVYWVEDVVTVNGAARRRHVHQHQKAKKRGGQFA</sequence>
<protein>
    <recommendedName>
        <fullName evidence="2">DUF1996 domain-containing protein</fullName>
    </recommendedName>
</protein>
<dbReference type="EMBL" id="VICG01000003">
    <property type="protein sequence ID" value="KAA8573389.1"/>
    <property type="molecule type" value="Genomic_DNA"/>
</dbReference>
<dbReference type="VEuPathDB" id="FungiDB:MFRU_038g00860"/>
<dbReference type="PANTHER" id="PTHR43662">
    <property type="match status" value="1"/>
</dbReference>
<proteinExistence type="predicted"/>
<reference evidence="3 4" key="1">
    <citation type="submission" date="2019-06" db="EMBL/GenBank/DDBJ databases">
        <title>Genome Sequence of the Brown Rot Fungal Pathogen Monilinia fructicola.</title>
        <authorList>
            <person name="De Miccolis Angelini R.M."/>
            <person name="Landi L."/>
            <person name="Abate D."/>
            <person name="Pollastro S."/>
            <person name="Romanazzi G."/>
            <person name="Faretra F."/>
        </authorList>
    </citation>
    <scope>NUCLEOTIDE SEQUENCE [LARGE SCALE GENOMIC DNA]</scope>
    <source>
        <strain evidence="3 4">Mfrc123</strain>
    </source>
</reference>
<dbReference type="InterPro" id="IPR018535">
    <property type="entry name" value="DUF1996"/>
</dbReference>
<accession>A0A5M9JZ25</accession>
<feature type="domain" description="DUF1996" evidence="2">
    <location>
        <begin position="46"/>
        <end position="256"/>
    </location>
</feature>
<gene>
    <name evidence="3" type="ORF">EYC84_004975</name>
</gene>
<evidence type="ECO:0000313" key="4">
    <source>
        <dbReference type="Proteomes" id="UP000322873"/>
    </source>
</evidence>
<dbReference type="Pfam" id="PF09362">
    <property type="entry name" value="DUF1996"/>
    <property type="match status" value="1"/>
</dbReference>
<feature type="region of interest" description="Disordered" evidence="1">
    <location>
        <begin position="303"/>
        <end position="358"/>
    </location>
</feature>
<feature type="compositionally biased region" description="Low complexity" evidence="1">
    <location>
        <begin position="336"/>
        <end position="358"/>
    </location>
</feature>
<comment type="caution">
    <text evidence="3">The sequence shown here is derived from an EMBL/GenBank/DDBJ whole genome shotgun (WGS) entry which is preliminary data.</text>
</comment>
<evidence type="ECO:0000256" key="1">
    <source>
        <dbReference type="SAM" id="MobiDB-lite"/>
    </source>
</evidence>